<protein>
    <recommendedName>
        <fullName evidence="3">Lipoprotein</fullName>
    </recommendedName>
</protein>
<dbReference type="Proteomes" id="UP000675880">
    <property type="component" value="Unassembled WGS sequence"/>
</dbReference>
<dbReference type="Gene3D" id="3.40.50.10610">
    <property type="entry name" value="ABC-type transport auxiliary lipoprotein component"/>
    <property type="match status" value="1"/>
</dbReference>
<name>A0ABN7LVD6_9BACT</name>
<comment type="caution">
    <text evidence="1">The sequence shown here is derived from an EMBL/GenBank/DDBJ whole genome shotgun (WGS) entry which is preliminary data.</text>
</comment>
<proteinExistence type="predicted"/>
<accession>A0ABN7LVD6</accession>
<reference evidence="1 2" key="1">
    <citation type="submission" date="2021-02" db="EMBL/GenBank/DDBJ databases">
        <authorList>
            <person name="Han P."/>
        </authorList>
    </citation>
    <scope>NUCLEOTIDE SEQUENCE [LARGE SCALE GENOMIC DNA]</scope>
    <source>
        <strain evidence="1">Candidatus Nitrospira sp. ZN2</strain>
    </source>
</reference>
<dbReference type="EMBL" id="CAJNBJ010000017">
    <property type="protein sequence ID" value="CAE6770373.1"/>
    <property type="molecule type" value="Genomic_DNA"/>
</dbReference>
<evidence type="ECO:0000313" key="1">
    <source>
        <dbReference type="EMBL" id="CAE6770373.1"/>
    </source>
</evidence>
<organism evidence="1 2">
    <name type="scientific">Nitrospira defluvii</name>
    <dbReference type="NCBI Taxonomy" id="330214"/>
    <lineage>
        <taxon>Bacteria</taxon>
        <taxon>Pseudomonadati</taxon>
        <taxon>Nitrospirota</taxon>
        <taxon>Nitrospiria</taxon>
        <taxon>Nitrospirales</taxon>
        <taxon>Nitrospiraceae</taxon>
        <taxon>Nitrospira</taxon>
    </lineage>
</organism>
<evidence type="ECO:0008006" key="3">
    <source>
        <dbReference type="Google" id="ProtNLM"/>
    </source>
</evidence>
<sequence>MIASCLLSMALTGCVWFSADPRAELTMEKRLSVALLPFGFDIEITKLSALKSTDEALSAEEEVRQVADTLQEIRADARWLFLSRLATGHQFRFVSFEETDVLASELGLNPGAIPTAEQLTAFRRRLDVDLVVAMNILDYGKVRWQWLATAAFADISAETIALGVATAWNPALIATNVGVEILTNSAIFFGGGYLFGVAFRPVRLEARGFDTASGYPIWQQMEEAFYARNDLKQLAESDRGKKELQLRVNLARAIRGMAESLSAQGFTVDESEAGPAVAQGAMETE</sequence>
<evidence type="ECO:0000313" key="2">
    <source>
        <dbReference type="Proteomes" id="UP000675880"/>
    </source>
</evidence>
<dbReference type="RefSeq" id="WP_213043101.1">
    <property type="nucleotide sequence ID" value="NZ_CAJNBJ010000017.1"/>
</dbReference>
<keyword evidence="2" id="KW-1185">Reference proteome</keyword>
<gene>
    <name evidence="1" type="ORF">NSPZN2_40253</name>
</gene>